<dbReference type="PANTHER" id="PTHR16305">
    <property type="entry name" value="TESTICULAR SOLUBLE ADENYLYL CYCLASE"/>
    <property type="match status" value="1"/>
</dbReference>
<dbReference type="InterPro" id="IPR016032">
    <property type="entry name" value="Sig_transdc_resp-reg_C-effctor"/>
</dbReference>
<dbReference type="PRINTS" id="PR00038">
    <property type="entry name" value="HTHLUXR"/>
</dbReference>
<evidence type="ECO:0000313" key="4">
    <source>
        <dbReference type="EMBL" id="MDA0164357.1"/>
    </source>
</evidence>
<dbReference type="GO" id="GO:0005737">
    <property type="term" value="C:cytoplasm"/>
    <property type="evidence" value="ECO:0007669"/>
    <property type="project" value="TreeGrafter"/>
</dbReference>
<evidence type="ECO:0000256" key="1">
    <source>
        <dbReference type="ARBA" id="ARBA00022741"/>
    </source>
</evidence>
<dbReference type="Proteomes" id="UP001149140">
    <property type="component" value="Unassembled WGS sequence"/>
</dbReference>
<organism evidence="4 5">
    <name type="scientific">Solirubrobacter ginsenosidimutans</name>
    <dbReference type="NCBI Taxonomy" id="490573"/>
    <lineage>
        <taxon>Bacteria</taxon>
        <taxon>Bacillati</taxon>
        <taxon>Actinomycetota</taxon>
        <taxon>Thermoleophilia</taxon>
        <taxon>Solirubrobacterales</taxon>
        <taxon>Solirubrobacteraceae</taxon>
        <taxon>Solirubrobacter</taxon>
    </lineage>
</organism>
<gene>
    <name evidence="4" type="ORF">OM076_29070</name>
</gene>
<protein>
    <submittedName>
        <fullName evidence="4">LuxR C-terminal-related transcriptional regulator</fullName>
    </submittedName>
</protein>
<evidence type="ECO:0000313" key="5">
    <source>
        <dbReference type="Proteomes" id="UP001149140"/>
    </source>
</evidence>
<name>A0A9X3S4D9_9ACTN</name>
<comment type="caution">
    <text evidence="4">The sequence shown here is derived from an EMBL/GenBank/DDBJ whole genome shotgun (WGS) entry which is preliminary data.</text>
</comment>
<dbReference type="CDD" id="cd06170">
    <property type="entry name" value="LuxR_C_like"/>
    <property type="match status" value="1"/>
</dbReference>
<feature type="domain" description="HTH luxR-type" evidence="3">
    <location>
        <begin position="851"/>
        <end position="913"/>
    </location>
</feature>
<dbReference type="EMBL" id="JAPDOD010000033">
    <property type="protein sequence ID" value="MDA0164357.1"/>
    <property type="molecule type" value="Genomic_DNA"/>
</dbReference>
<dbReference type="RefSeq" id="WP_270043612.1">
    <property type="nucleotide sequence ID" value="NZ_JAPDOD010000033.1"/>
</dbReference>
<reference evidence="4" key="1">
    <citation type="submission" date="2022-10" db="EMBL/GenBank/DDBJ databases">
        <title>The WGS of Solirubrobacter ginsenosidimutans DSM 21036.</title>
        <authorList>
            <person name="Jiang Z."/>
        </authorList>
    </citation>
    <scope>NUCLEOTIDE SEQUENCE</scope>
    <source>
        <strain evidence="4">DSM 21036</strain>
    </source>
</reference>
<dbReference type="GO" id="GO:0003677">
    <property type="term" value="F:DNA binding"/>
    <property type="evidence" value="ECO:0007669"/>
    <property type="project" value="InterPro"/>
</dbReference>
<keyword evidence="2" id="KW-0067">ATP-binding</keyword>
<dbReference type="SUPFAM" id="SSF52540">
    <property type="entry name" value="P-loop containing nucleoside triphosphate hydrolases"/>
    <property type="match status" value="1"/>
</dbReference>
<dbReference type="PROSITE" id="PS50043">
    <property type="entry name" value="HTH_LUXR_2"/>
    <property type="match status" value="1"/>
</dbReference>
<evidence type="ECO:0000259" key="3">
    <source>
        <dbReference type="PROSITE" id="PS50043"/>
    </source>
</evidence>
<dbReference type="Pfam" id="PF00196">
    <property type="entry name" value="GerE"/>
    <property type="match status" value="1"/>
</dbReference>
<proteinExistence type="predicted"/>
<dbReference type="Gene3D" id="1.10.10.10">
    <property type="entry name" value="Winged helix-like DNA-binding domain superfamily/Winged helix DNA-binding domain"/>
    <property type="match status" value="1"/>
</dbReference>
<dbReference type="GO" id="GO:0005524">
    <property type="term" value="F:ATP binding"/>
    <property type="evidence" value="ECO:0007669"/>
    <property type="project" value="UniProtKB-KW"/>
</dbReference>
<dbReference type="InterPro" id="IPR027417">
    <property type="entry name" value="P-loop_NTPase"/>
</dbReference>
<evidence type="ECO:0000256" key="2">
    <source>
        <dbReference type="ARBA" id="ARBA00022840"/>
    </source>
</evidence>
<dbReference type="InterPro" id="IPR041664">
    <property type="entry name" value="AAA_16"/>
</dbReference>
<dbReference type="InterPro" id="IPR000792">
    <property type="entry name" value="Tscrpt_reg_LuxR_C"/>
</dbReference>
<accession>A0A9X3S4D9</accession>
<dbReference type="GO" id="GO:0004016">
    <property type="term" value="F:adenylate cyclase activity"/>
    <property type="evidence" value="ECO:0007669"/>
    <property type="project" value="TreeGrafter"/>
</dbReference>
<sequence length="913" mass="98272">MVTRLPGAQLFGRELEREALERLLDQVRSGHSAVLVVHGEPGAGKTALLRYAVEAAPDFRVARTVGVDGEMGFAFAALQRLCAPLLELAERLPPPQRDALAVAFGLRSGTAPNPFLVGLAVLGVLSEAAEEQPLLCLVDDAQWLDRASARSLAFLGRRLLAERIALVFATRELGDATAGLPELSVQPLGRRDARALLESELPAPLDERVLERIVSETRGNPLALLELPRGLTPAQLAGGFGLPAAAPLSASIEESFARRLAKLPHDARRLLLLAAADPVGDPALVWRAAESLGIPDAAAETVEAQGLLAFAPHVVFRHSLVRSAVYGAAGLGERREMHRALADATDPAIDPDRRAWHRAQAAARPDETIATDLERSAARAQARGGFAAAAAFLERAAVLTTDQARRARRQLAAAQAMFRSGALAEALELLTWAEAGGLDEFEQAQAELLRARIAFVSSHGSDAPPLLLGAARRLQPLDPPLAREIYLEAMSAAMFAGRLASPGGSAREVAQAARAAPAPAVARGPDLLLDGLATIFGESYSAAAPALRRAQDAFDVADMPATEQLRWKWLATVSAVHLWDDERWLALSERHVQIAREAGALAELPLALSQRIYVHLFAGELTAAAALVQEIEAATEATGTDLAPYGAVGLLALQGNVAEATHLIDRSRTDVARRGEGIGLSALDWAEAVLYNGLGRYEDARAAALRVTQHPHDLNTSSWGLAELVEASVRAGTPELAAGAQVRLAEIARATGTDWALGIAARSQALLVEGRQAEERYREAVDRLARTRIAVDLARAHLLYGEWLRRERRRTDARAELRRAHDRFSGFGMTAFAERARIELEATGERARRRTADAIDQLTPQEAQISRLAGQGHSNREIAAQLFISPSTVEYHLRKVFRKLDVKSRTQLAHRMS</sequence>
<dbReference type="SMART" id="SM00421">
    <property type="entry name" value="HTH_LUXR"/>
    <property type="match status" value="1"/>
</dbReference>
<keyword evidence="1" id="KW-0547">Nucleotide-binding</keyword>
<dbReference type="PANTHER" id="PTHR16305:SF35">
    <property type="entry name" value="TRANSCRIPTIONAL ACTIVATOR DOMAIN"/>
    <property type="match status" value="1"/>
</dbReference>
<keyword evidence="5" id="KW-1185">Reference proteome</keyword>
<dbReference type="Pfam" id="PF13191">
    <property type="entry name" value="AAA_16"/>
    <property type="match status" value="1"/>
</dbReference>
<dbReference type="SUPFAM" id="SSF46894">
    <property type="entry name" value="C-terminal effector domain of the bipartite response regulators"/>
    <property type="match status" value="1"/>
</dbReference>
<dbReference type="InterPro" id="IPR036388">
    <property type="entry name" value="WH-like_DNA-bd_sf"/>
</dbReference>
<dbReference type="AlphaFoldDB" id="A0A9X3S4D9"/>
<dbReference type="GO" id="GO:0006355">
    <property type="term" value="P:regulation of DNA-templated transcription"/>
    <property type="evidence" value="ECO:0007669"/>
    <property type="project" value="InterPro"/>
</dbReference>
<dbReference type="Gene3D" id="3.40.50.300">
    <property type="entry name" value="P-loop containing nucleotide triphosphate hydrolases"/>
    <property type="match status" value="1"/>
</dbReference>